<organism evidence="4 5">
    <name type="scientific">Pedobacter rhodius</name>
    <dbReference type="NCBI Taxonomy" id="3004098"/>
    <lineage>
        <taxon>Bacteria</taxon>
        <taxon>Pseudomonadati</taxon>
        <taxon>Bacteroidota</taxon>
        <taxon>Sphingobacteriia</taxon>
        <taxon>Sphingobacteriales</taxon>
        <taxon>Sphingobacteriaceae</taxon>
        <taxon>Pedobacter</taxon>
    </lineage>
</organism>
<dbReference type="Pfam" id="PF12833">
    <property type="entry name" value="HTH_18"/>
    <property type="match status" value="1"/>
</dbReference>
<evidence type="ECO:0000313" key="5">
    <source>
        <dbReference type="Proteomes" id="UP001144341"/>
    </source>
</evidence>
<dbReference type="PANTHER" id="PTHR43280">
    <property type="entry name" value="ARAC-FAMILY TRANSCRIPTIONAL REGULATOR"/>
    <property type="match status" value="1"/>
</dbReference>
<protein>
    <submittedName>
        <fullName evidence="4">PAS domain S-box protein</fullName>
    </submittedName>
</protein>
<accession>A0ABT4L1K0</accession>
<keyword evidence="5" id="KW-1185">Reference proteome</keyword>
<dbReference type="Gene3D" id="3.30.450.20">
    <property type="entry name" value="PAS domain"/>
    <property type="match status" value="1"/>
</dbReference>
<reference evidence="4" key="1">
    <citation type="submission" date="2022-12" db="EMBL/GenBank/DDBJ databases">
        <title>Genome sequence of SJ11.</title>
        <authorList>
            <person name="Woo H."/>
        </authorList>
    </citation>
    <scope>NUCLEOTIDE SEQUENCE</scope>
    <source>
        <strain evidence="4">SJ11</strain>
    </source>
</reference>
<dbReference type="SUPFAM" id="SSF55785">
    <property type="entry name" value="PYP-like sensor domain (PAS domain)"/>
    <property type="match status" value="1"/>
</dbReference>
<dbReference type="CDD" id="cd00130">
    <property type="entry name" value="PAS"/>
    <property type="match status" value="1"/>
</dbReference>
<dbReference type="EMBL" id="JAPWGL010000004">
    <property type="protein sequence ID" value="MCZ4224821.1"/>
    <property type="molecule type" value="Genomic_DNA"/>
</dbReference>
<keyword evidence="1" id="KW-0238">DNA-binding</keyword>
<feature type="domain" description="HTH araC/xylS-type" evidence="2">
    <location>
        <begin position="182"/>
        <end position="280"/>
    </location>
</feature>
<dbReference type="Gene3D" id="1.10.10.60">
    <property type="entry name" value="Homeodomain-like"/>
    <property type="match status" value="1"/>
</dbReference>
<dbReference type="NCBIfam" id="TIGR00229">
    <property type="entry name" value="sensory_box"/>
    <property type="match status" value="1"/>
</dbReference>
<dbReference type="InterPro" id="IPR013655">
    <property type="entry name" value="PAS_fold_3"/>
</dbReference>
<gene>
    <name evidence="4" type="ORF">O0931_16030</name>
</gene>
<name>A0ABT4L1K0_9SPHI</name>
<dbReference type="RefSeq" id="WP_269416484.1">
    <property type="nucleotide sequence ID" value="NZ_JAPWGL010000004.1"/>
</dbReference>
<dbReference type="InterPro" id="IPR018060">
    <property type="entry name" value="HTH_AraC"/>
</dbReference>
<dbReference type="InterPro" id="IPR035965">
    <property type="entry name" value="PAS-like_dom_sf"/>
</dbReference>
<evidence type="ECO:0000313" key="4">
    <source>
        <dbReference type="EMBL" id="MCZ4224821.1"/>
    </source>
</evidence>
<dbReference type="InterPro" id="IPR000014">
    <property type="entry name" value="PAS"/>
</dbReference>
<dbReference type="SMART" id="SM00342">
    <property type="entry name" value="HTH_ARAC"/>
    <property type="match status" value="1"/>
</dbReference>
<dbReference type="Proteomes" id="UP001144341">
    <property type="component" value="Unassembled WGS sequence"/>
</dbReference>
<evidence type="ECO:0000256" key="1">
    <source>
        <dbReference type="ARBA" id="ARBA00023125"/>
    </source>
</evidence>
<sequence length="280" mass="32559">MNTFNITDTTEIEYYLNVFPEMICISGYDGFFKKMNAAVSRTLGYSPLELMEYPMVSFIHDEDQSRTLKKFEELKKGLPLTNFSNRFIAKDGQVIYLSWTSIAVGRDEVIFSIARDITYRKHLEEYNRVSSIMEKIHAEEIERNQKAGWKDEVQYRLDSLKVNLSTTLDDGEPAMADKLWLNRFEATVKEHAGNKEIKLRSISSHLAMSERQLFRHVKRILNITPNKLVRVIRLQLAWEAIASGKYNSIAEISDIAGYGSRPYFKKLFFQVYGIRVEELI</sequence>
<dbReference type="PANTHER" id="PTHR43280:SF2">
    <property type="entry name" value="HTH-TYPE TRANSCRIPTIONAL REGULATOR EXSA"/>
    <property type="match status" value="1"/>
</dbReference>
<evidence type="ECO:0000259" key="2">
    <source>
        <dbReference type="PROSITE" id="PS01124"/>
    </source>
</evidence>
<evidence type="ECO:0000259" key="3">
    <source>
        <dbReference type="PROSITE" id="PS50112"/>
    </source>
</evidence>
<dbReference type="PROSITE" id="PS50112">
    <property type="entry name" value="PAS"/>
    <property type="match status" value="1"/>
</dbReference>
<dbReference type="Pfam" id="PF08447">
    <property type="entry name" value="PAS_3"/>
    <property type="match status" value="1"/>
</dbReference>
<dbReference type="SMART" id="SM00091">
    <property type="entry name" value="PAS"/>
    <property type="match status" value="1"/>
</dbReference>
<dbReference type="PROSITE" id="PS01124">
    <property type="entry name" value="HTH_ARAC_FAMILY_2"/>
    <property type="match status" value="1"/>
</dbReference>
<comment type="caution">
    <text evidence="4">The sequence shown here is derived from an EMBL/GenBank/DDBJ whole genome shotgun (WGS) entry which is preliminary data.</text>
</comment>
<feature type="domain" description="PAS" evidence="3">
    <location>
        <begin position="8"/>
        <end position="78"/>
    </location>
</feature>
<proteinExistence type="predicted"/>